<dbReference type="Proteomes" id="UP000003598">
    <property type="component" value="Unassembled WGS sequence"/>
</dbReference>
<name>G5SQS7_9BACT</name>
<comment type="caution">
    <text evidence="1">The sequence shown here is derived from an EMBL/GenBank/DDBJ whole genome shotgun (WGS) entry which is preliminary data.</text>
</comment>
<dbReference type="EMBL" id="AFFY01000022">
    <property type="protein sequence ID" value="EHH00480.1"/>
    <property type="molecule type" value="Genomic_DNA"/>
</dbReference>
<keyword evidence="2" id="KW-1185">Reference proteome</keyword>
<evidence type="ECO:0000313" key="1">
    <source>
        <dbReference type="EMBL" id="EHH00480.1"/>
    </source>
</evidence>
<reference evidence="1 2" key="1">
    <citation type="submission" date="2011-03" db="EMBL/GenBank/DDBJ databases">
        <authorList>
            <person name="Weinstock G."/>
            <person name="Sodergren E."/>
            <person name="Clifton S."/>
            <person name="Fulton L."/>
            <person name="Fulton B."/>
            <person name="Courtney L."/>
            <person name="Fronick C."/>
            <person name="Harrison M."/>
            <person name="Strong C."/>
            <person name="Farmer C."/>
            <person name="Delahaunty K."/>
            <person name="Markovic C."/>
            <person name="Hall O."/>
            <person name="Minx P."/>
            <person name="Tomlinson C."/>
            <person name="Mitreva M."/>
            <person name="Hou S."/>
            <person name="Chen J."/>
            <person name="Wollam A."/>
            <person name="Pepin K.H."/>
            <person name="Johnson M."/>
            <person name="Bhonagiri V."/>
            <person name="Zhang X."/>
            <person name="Suruliraj S."/>
            <person name="Warren W."/>
            <person name="Chinwalla A."/>
            <person name="Mardis E.R."/>
            <person name="Wilson R.K."/>
        </authorList>
    </citation>
    <scope>NUCLEOTIDE SEQUENCE [LARGE SCALE GENOMIC DNA]</scope>
    <source>
        <strain evidence="1 2">YIT 11840</strain>
    </source>
</reference>
<accession>G5SQS7</accession>
<proteinExistence type="predicted"/>
<dbReference type="STRING" id="762968.HMPREF9441_01717"/>
<sequence length="70" mass="8231">MFVLRDEGCFRYPSAVLQFVLSRMIKRLAENDKKFGAERFVVLSHEGKLKDDPFILQPVICCMTMFYHIT</sequence>
<dbReference type="AlphaFoldDB" id="G5SQS7"/>
<dbReference type="HOGENOM" id="CLU_2754225_0_0_10"/>
<evidence type="ECO:0000313" key="2">
    <source>
        <dbReference type="Proteomes" id="UP000003598"/>
    </source>
</evidence>
<gene>
    <name evidence="1" type="ORF">HMPREF9441_01717</name>
</gene>
<organism evidence="1 2">
    <name type="scientific">Paraprevotella clara YIT 11840</name>
    <dbReference type="NCBI Taxonomy" id="762968"/>
    <lineage>
        <taxon>Bacteria</taxon>
        <taxon>Pseudomonadati</taxon>
        <taxon>Bacteroidota</taxon>
        <taxon>Bacteroidia</taxon>
        <taxon>Bacteroidales</taxon>
        <taxon>Prevotellaceae</taxon>
        <taxon>Paraprevotella</taxon>
    </lineage>
</organism>
<protein>
    <submittedName>
        <fullName evidence="1">Uncharacterized protein</fullName>
    </submittedName>
</protein>